<dbReference type="InterPro" id="IPR006311">
    <property type="entry name" value="TAT_signal"/>
</dbReference>
<proteinExistence type="predicted"/>
<reference evidence="3" key="1">
    <citation type="submission" date="2021-04" db="EMBL/GenBank/DDBJ databases">
        <authorList>
            <person name="Hartkoorn R.C."/>
            <person name="Beaudoing E."/>
            <person name="Hot D."/>
        </authorList>
    </citation>
    <scope>NUCLEOTIDE SEQUENCE</scope>
    <source>
        <strain evidence="3">NRRL B-16292</strain>
    </source>
</reference>
<feature type="compositionally biased region" description="Polar residues" evidence="1">
    <location>
        <begin position="12"/>
        <end position="22"/>
    </location>
</feature>
<sequence>MTTSDDPLPSGDTPQEQQLTAVPTPSRRRLAGVLTAVGVTLAVIAAGGAFAVVRLWKDSTGTLPESAVPGSVVAFARVNLSPGLGQRLKFESLLGNGAQQLDDMKRKVFEDLEAPISYGDVAPWFDDRIGLALWADPARPDDPVTLVAAAAKDADKASKALTTAQQKSGTDRLGFVVDNGYALLAVGEKGSQAAATAAAAATKRGSLAQASAFTSAVATLPPDQPLLGWADLEPAGKLSQKLGEDLAEEFLGGGIIGEETGPLPSASPLPEVKGIVVVGAQAVDNAVEVRGRLIGASGVTIGSPAPATDVVQAIGGLSADAIAAGVLSGPLNDLTTVLGEDLGYLPLTLFGQTLFPEGPAGEIPPELMSDDPAVFEKYLKEHPELLENGGSFAFAGPPGAPADLDKSTKALTAGLSSAKTLSFTVAGKVDEKTGGVPLLVDVELPDAAAAKKLQGDLTNLTELTGATCEQRDAHVSLRSKSYSGGTGKLADSPLFKQAMTGGVAKPSAALYLDGKQAFSKSGPVRAIGVTTGHDGADTVFQARIVIK</sequence>
<name>A0ABY5W206_9ACTN</name>
<keyword evidence="2" id="KW-0472">Membrane</keyword>
<organism evidence="3 4">
    <name type="scientific">Dactylosporangium fulvum</name>
    <dbReference type="NCBI Taxonomy" id="53359"/>
    <lineage>
        <taxon>Bacteria</taxon>
        <taxon>Bacillati</taxon>
        <taxon>Actinomycetota</taxon>
        <taxon>Actinomycetes</taxon>
        <taxon>Micromonosporales</taxon>
        <taxon>Micromonosporaceae</taxon>
        <taxon>Dactylosporangium</taxon>
    </lineage>
</organism>
<feature type="region of interest" description="Disordered" evidence="1">
    <location>
        <begin position="1"/>
        <end position="22"/>
    </location>
</feature>
<evidence type="ECO:0008006" key="5">
    <source>
        <dbReference type="Google" id="ProtNLM"/>
    </source>
</evidence>
<dbReference type="RefSeq" id="WP_259861910.1">
    <property type="nucleotide sequence ID" value="NZ_BAAAST010000029.1"/>
</dbReference>
<feature type="transmembrane region" description="Helical" evidence="2">
    <location>
        <begin position="33"/>
        <end position="56"/>
    </location>
</feature>
<protein>
    <recommendedName>
        <fullName evidence="5">DUF3352 domain-containing protein</fullName>
    </recommendedName>
</protein>
<reference evidence="3" key="2">
    <citation type="submission" date="2022-09" db="EMBL/GenBank/DDBJ databases">
        <title>Biosynthetic gene clusters of Dactylosporangioum fulvum.</title>
        <authorList>
            <person name="Caradec T."/>
        </authorList>
    </citation>
    <scope>NUCLEOTIDE SEQUENCE</scope>
    <source>
        <strain evidence="3">NRRL B-16292</strain>
    </source>
</reference>
<evidence type="ECO:0000256" key="2">
    <source>
        <dbReference type="SAM" id="Phobius"/>
    </source>
</evidence>
<dbReference type="Proteomes" id="UP001059617">
    <property type="component" value="Chromosome"/>
</dbReference>
<evidence type="ECO:0000256" key="1">
    <source>
        <dbReference type="SAM" id="MobiDB-lite"/>
    </source>
</evidence>
<evidence type="ECO:0000313" key="4">
    <source>
        <dbReference type="Proteomes" id="UP001059617"/>
    </source>
</evidence>
<keyword evidence="2" id="KW-0812">Transmembrane</keyword>
<accession>A0ABY5W206</accession>
<keyword evidence="2" id="KW-1133">Transmembrane helix</keyword>
<gene>
    <name evidence="3" type="ORF">Dfulv_07480</name>
</gene>
<keyword evidence="4" id="KW-1185">Reference proteome</keyword>
<evidence type="ECO:0000313" key="3">
    <source>
        <dbReference type="EMBL" id="UWP84083.1"/>
    </source>
</evidence>
<dbReference type="PROSITE" id="PS51318">
    <property type="entry name" value="TAT"/>
    <property type="match status" value="1"/>
</dbReference>
<dbReference type="EMBL" id="CP073720">
    <property type="protein sequence ID" value="UWP84083.1"/>
    <property type="molecule type" value="Genomic_DNA"/>
</dbReference>